<dbReference type="SUPFAM" id="SSF56496">
    <property type="entry name" value="Fibrinogen C-terminal domain-like"/>
    <property type="match status" value="1"/>
</dbReference>
<organism evidence="3 4">
    <name type="scientific">Magallana gigas</name>
    <name type="common">Pacific oyster</name>
    <name type="synonym">Crassostrea gigas</name>
    <dbReference type="NCBI Taxonomy" id="29159"/>
    <lineage>
        <taxon>Eukaryota</taxon>
        <taxon>Metazoa</taxon>
        <taxon>Spiralia</taxon>
        <taxon>Lophotrochozoa</taxon>
        <taxon>Mollusca</taxon>
        <taxon>Bivalvia</taxon>
        <taxon>Autobranchia</taxon>
        <taxon>Pteriomorphia</taxon>
        <taxon>Ostreida</taxon>
        <taxon>Ostreoidea</taxon>
        <taxon>Ostreidae</taxon>
        <taxon>Magallana</taxon>
    </lineage>
</organism>
<feature type="region of interest" description="Disordered" evidence="1">
    <location>
        <begin position="79"/>
        <end position="99"/>
    </location>
</feature>
<dbReference type="EnsemblMetazoa" id="G33499.1">
    <property type="protein sequence ID" value="G33499.1:cds"/>
    <property type="gene ID" value="G33499"/>
</dbReference>
<keyword evidence="4" id="KW-1185">Reference proteome</keyword>
<dbReference type="Pfam" id="PF00147">
    <property type="entry name" value="Fibrinogen_C"/>
    <property type="match status" value="1"/>
</dbReference>
<dbReference type="InterPro" id="IPR036056">
    <property type="entry name" value="Fibrinogen-like_C"/>
</dbReference>
<dbReference type="Gene3D" id="3.40.50.300">
    <property type="entry name" value="P-loop containing nucleotide triphosphate hydrolases"/>
    <property type="match status" value="1"/>
</dbReference>
<sequence length="192" mass="21331">MPGNDKLHNLLSQGTYEMRMDMEDFDNRTRYVKYSSFNSNKQNITEVEDGPGRVFDGGPSVANSVLVFGANGLVDKDSVDSSAGNSIPPAFEGETSTTQETNSNSVSLIMENLEIRKISRTALDIIMASWRPATYIGQGNNEDDLVSGEYQFVFSSPESILSVTKWRDLLTSPAYKNLELFVVDEAHTVLQW</sequence>
<proteinExistence type="predicted"/>
<evidence type="ECO:0000256" key="1">
    <source>
        <dbReference type="SAM" id="MobiDB-lite"/>
    </source>
</evidence>
<evidence type="ECO:0000313" key="4">
    <source>
        <dbReference type="Proteomes" id="UP000005408"/>
    </source>
</evidence>
<dbReference type="InterPro" id="IPR027417">
    <property type="entry name" value="P-loop_NTPase"/>
</dbReference>
<dbReference type="Gene3D" id="3.90.215.10">
    <property type="entry name" value="Gamma Fibrinogen, chain A, domain 1"/>
    <property type="match status" value="1"/>
</dbReference>
<dbReference type="AlphaFoldDB" id="A0A8W8MEU2"/>
<dbReference type="InterPro" id="IPR014716">
    <property type="entry name" value="Fibrinogen_a/b/g_C_1"/>
</dbReference>
<accession>A0A8W8MEU2</accession>
<protein>
    <recommendedName>
        <fullName evidence="2">Fibrinogen C-terminal domain-containing protein</fullName>
    </recommendedName>
</protein>
<dbReference type="Proteomes" id="UP000005408">
    <property type="component" value="Unassembled WGS sequence"/>
</dbReference>
<name>A0A8W8MEU2_MAGGI</name>
<evidence type="ECO:0000259" key="2">
    <source>
        <dbReference type="Pfam" id="PF00147"/>
    </source>
</evidence>
<dbReference type="InterPro" id="IPR002181">
    <property type="entry name" value="Fibrinogen_a/b/g_C_dom"/>
</dbReference>
<reference evidence="3" key="1">
    <citation type="submission" date="2022-08" db="UniProtKB">
        <authorList>
            <consortium name="EnsemblMetazoa"/>
        </authorList>
    </citation>
    <scope>IDENTIFICATION</scope>
    <source>
        <strain evidence="3">05x7-T-G4-1.051#20</strain>
    </source>
</reference>
<feature type="domain" description="Fibrinogen C-terminal" evidence="2">
    <location>
        <begin position="3"/>
        <end position="41"/>
    </location>
</feature>
<evidence type="ECO:0000313" key="3">
    <source>
        <dbReference type="EnsemblMetazoa" id="G33499.1:cds"/>
    </source>
</evidence>